<feature type="domain" description="HTH araC/xylS-type" evidence="2">
    <location>
        <begin position="174"/>
        <end position="274"/>
    </location>
</feature>
<protein>
    <submittedName>
        <fullName evidence="3">Helix-turn-helix domain-containing protein</fullName>
    </submittedName>
</protein>
<dbReference type="Pfam" id="PF02311">
    <property type="entry name" value="AraC_binding"/>
    <property type="match status" value="1"/>
</dbReference>
<dbReference type="PANTHER" id="PTHR43280">
    <property type="entry name" value="ARAC-FAMILY TRANSCRIPTIONAL REGULATOR"/>
    <property type="match status" value="1"/>
</dbReference>
<gene>
    <name evidence="3" type="ORF">IFO69_00270</name>
</gene>
<dbReference type="Pfam" id="PF12833">
    <property type="entry name" value="HTH_18"/>
    <property type="match status" value="1"/>
</dbReference>
<evidence type="ECO:0000313" key="4">
    <source>
        <dbReference type="Proteomes" id="UP000647133"/>
    </source>
</evidence>
<dbReference type="SUPFAM" id="SSF51215">
    <property type="entry name" value="Regulatory protein AraC"/>
    <property type="match status" value="1"/>
</dbReference>
<sequence>MKRYKQFDDLIIDDFELSSWNHPLHNHNHYEIIFIAHGIGLHILNGQKIAYSQGDLFLLGPSDKHEFMIDEKTRFIYFKFTKRYINDPSPLTIPATWKSLSETLIKHPARKRGSLIKLDTDKKQTSRLMELIIVESLKPNSGQVIYQLFIALALIIKRNLKEDFYSSTSKPITEEILEYIDQNIRDPDKLTIQHLSTCFHLSPNYLGIWFKKQVGSSLREYIGEFRLKLILRLLEKQQLSNKQIAAEFGFVDESHLYKFVKTKTGKNLKEAANPSK</sequence>
<reference evidence="3 4" key="1">
    <citation type="submission" date="2020-09" db="EMBL/GenBank/DDBJ databases">
        <title>Echinicola sp. CAU 1574 isolated from sand of Sido Beach.</title>
        <authorList>
            <person name="Kim W."/>
        </authorList>
    </citation>
    <scope>NUCLEOTIDE SEQUENCE [LARGE SCALE GENOMIC DNA]</scope>
    <source>
        <strain evidence="3 4">CAU 1574</strain>
    </source>
</reference>
<dbReference type="RefSeq" id="WP_192006956.1">
    <property type="nucleotide sequence ID" value="NZ_JACYTQ010000001.1"/>
</dbReference>
<dbReference type="Gene3D" id="2.60.120.10">
    <property type="entry name" value="Jelly Rolls"/>
    <property type="match status" value="1"/>
</dbReference>
<dbReference type="PROSITE" id="PS01124">
    <property type="entry name" value="HTH_ARAC_FAMILY_2"/>
    <property type="match status" value="1"/>
</dbReference>
<name>A0ABR9AEV8_9BACT</name>
<comment type="caution">
    <text evidence="3">The sequence shown here is derived from an EMBL/GenBank/DDBJ whole genome shotgun (WGS) entry which is preliminary data.</text>
</comment>
<keyword evidence="4" id="KW-1185">Reference proteome</keyword>
<evidence type="ECO:0000313" key="3">
    <source>
        <dbReference type="EMBL" id="MBD8487168.1"/>
    </source>
</evidence>
<dbReference type="InterPro" id="IPR018060">
    <property type="entry name" value="HTH_AraC"/>
</dbReference>
<dbReference type="Proteomes" id="UP000647133">
    <property type="component" value="Unassembled WGS sequence"/>
</dbReference>
<organism evidence="3 4">
    <name type="scientific">Echinicola arenosa</name>
    <dbReference type="NCBI Taxonomy" id="2774144"/>
    <lineage>
        <taxon>Bacteria</taxon>
        <taxon>Pseudomonadati</taxon>
        <taxon>Bacteroidota</taxon>
        <taxon>Cytophagia</taxon>
        <taxon>Cytophagales</taxon>
        <taxon>Cyclobacteriaceae</taxon>
        <taxon>Echinicola</taxon>
    </lineage>
</organism>
<evidence type="ECO:0000256" key="1">
    <source>
        <dbReference type="ARBA" id="ARBA00023125"/>
    </source>
</evidence>
<dbReference type="InterPro" id="IPR003313">
    <property type="entry name" value="AraC-bd"/>
</dbReference>
<evidence type="ECO:0000259" key="2">
    <source>
        <dbReference type="PROSITE" id="PS01124"/>
    </source>
</evidence>
<keyword evidence="1" id="KW-0238">DNA-binding</keyword>
<dbReference type="EMBL" id="JACYTQ010000001">
    <property type="protein sequence ID" value="MBD8487168.1"/>
    <property type="molecule type" value="Genomic_DNA"/>
</dbReference>
<accession>A0ABR9AEV8</accession>
<dbReference type="InterPro" id="IPR014710">
    <property type="entry name" value="RmlC-like_jellyroll"/>
</dbReference>
<dbReference type="PANTHER" id="PTHR43280:SF34">
    <property type="entry name" value="ARAC-FAMILY TRANSCRIPTIONAL REGULATOR"/>
    <property type="match status" value="1"/>
</dbReference>
<proteinExistence type="predicted"/>
<dbReference type="Gene3D" id="1.10.10.60">
    <property type="entry name" value="Homeodomain-like"/>
    <property type="match status" value="2"/>
</dbReference>
<dbReference type="InterPro" id="IPR037923">
    <property type="entry name" value="HTH-like"/>
</dbReference>
<dbReference type="SMART" id="SM00342">
    <property type="entry name" value="HTH_ARAC"/>
    <property type="match status" value="1"/>
</dbReference>